<dbReference type="RefSeq" id="WP_050916611.1">
    <property type="nucleotide sequence ID" value="NZ_JAWWVO010000009.1"/>
</dbReference>
<dbReference type="AlphaFoldDB" id="A0ABD7SQV8"/>
<accession>A0ABD7SQV8</accession>
<sequence>MSTKIYNGLILRNSTLENALQLLSSRRQECIQKAINACAKVSAKLIAQQMDLSTNFSRVSKDKFSSFQAPFLSIERAMIDVLVKQHRNPKWDYSFEVCLLPWHEHVLALFYIENDIEYRKTLLSAGFEDYHYQDSTDKPSEISEQEWEMRRLAWEEVLPIGTNPIDRGLSFSLVTWHDYLYDATSEERISANMPSESERRKSVARQLLSMELAITDSDLTAFELAEKVHELLPSRMQSVLILSEK</sequence>
<protein>
    <submittedName>
        <fullName evidence="1">Uncharacterized protein</fullName>
    </submittedName>
</protein>
<dbReference type="EMBL" id="VSIJ01000005">
    <property type="protein sequence ID" value="TXX67170.1"/>
    <property type="molecule type" value="Genomic_DNA"/>
</dbReference>
<reference evidence="1 2" key="1">
    <citation type="submission" date="2019-06" db="EMBL/GenBank/DDBJ databases">
        <title>Vibrio cholerae phylogeny based on whole-genome sequencing reveals genetic diversity and population strucutre.</title>
        <authorList>
            <person name="Zhiqiu Y."/>
            <person name="Bin L."/>
            <person name="Lingyan J."/>
        </authorList>
    </citation>
    <scope>NUCLEOTIDE SEQUENCE [LARGE SCALE GENOMIC DNA]</scope>
    <source>
        <strain evidence="1 2">N2814</strain>
    </source>
</reference>
<evidence type="ECO:0000313" key="2">
    <source>
        <dbReference type="Proteomes" id="UP000323819"/>
    </source>
</evidence>
<proteinExistence type="predicted"/>
<dbReference type="Proteomes" id="UP000323819">
    <property type="component" value="Unassembled WGS sequence"/>
</dbReference>
<gene>
    <name evidence="1" type="ORF">FXF03_00965</name>
</gene>
<name>A0ABD7SQV8_VIBCL</name>
<comment type="caution">
    <text evidence="1">The sequence shown here is derived from an EMBL/GenBank/DDBJ whole genome shotgun (WGS) entry which is preliminary data.</text>
</comment>
<evidence type="ECO:0000313" key="1">
    <source>
        <dbReference type="EMBL" id="TXX67170.1"/>
    </source>
</evidence>
<organism evidence="1 2">
    <name type="scientific">Vibrio cholerae</name>
    <dbReference type="NCBI Taxonomy" id="666"/>
    <lineage>
        <taxon>Bacteria</taxon>
        <taxon>Pseudomonadati</taxon>
        <taxon>Pseudomonadota</taxon>
        <taxon>Gammaproteobacteria</taxon>
        <taxon>Vibrionales</taxon>
        <taxon>Vibrionaceae</taxon>
        <taxon>Vibrio</taxon>
    </lineage>
</organism>